<gene>
    <name evidence="1" type="ORF">DOE59_08715</name>
</gene>
<name>A0A7U5YEV7_SALDZ</name>
<reference evidence="1 2" key="1">
    <citation type="submission" date="2018-06" db="EMBL/GenBank/DDBJ databases">
        <title>Salmonella Enterica genomes from various sources.</title>
        <authorList>
            <person name="Nash J.H.E."/>
            <person name="Robertson J."/>
            <person name="Bessonov K."/>
        </authorList>
    </citation>
    <scope>NUCLEOTIDE SEQUENCE [LARGE SCALE GENOMIC DNA]</scope>
    <source>
        <strain evidence="1 2">SA20121591</strain>
    </source>
</reference>
<dbReference type="AlphaFoldDB" id="A0A7U5YEV7"/>
<proteinExistence type="predicted"/>
<dbReference type="Proteomes" id="UP000252003">
    <property type="component" value="Chromosome"/>
</dbReference>
<accession>A0A7U5YEV7</accession>
<organism evidence="1 2">
    <name type="scientific">Salmonella enterica subsp. diarizonae serovar 48:i:z</name>
    <dbReference type="NCBI Taxonomy" id="1192842"/>
    <lineage>
        <taxon>Bacteria</taxon>
        <taxon>Pseudomonadati</taxon>
        <taxon>Pseudomonadota</taxon>
        <taxon>Gammaproteobacteria</taxon>
        <taxon>Enterobacterales</taxon>
        <taxon>Enterobacteriaceae</taxon>
        <taxon>Salmonella</taxon>
    </lineage>
</organism>
<sequence>MTSKFVGPYFKIAKAIKIFDNKIDEHDLLNYAITGKIELSVFIPEFKTLIWCPCLTKDMRDWLLNTGFSGHRITLGSSSIEKDIGFFELHYDNNSNPDGAEWVRGLDTNIGNQCLFPGIAGGVWRIPPASALELLKNDSVQIPVGELLQADYFDSIYELFDPKKMVKINPNHKISSVKVNMNKIIITKKQMYKLDELLNPAPSTTNSPHGNKISHANRRIAAIHAIVQILIAYHNEIFDDKDEVNDIALLSKVKEDWGRIHGNKVKILNDKTLMEIIKELQERPDESQSIYIKPKQDQGK</sequence>
<protein>
    <submittedName>
        <fullName evidence="1">Uncharacterized protein</fullName>
    </submittedName>
</protein>
<dbReference type="EMBL" id="CP029989">
    <property type="protein sequence ID" value="AXC71661.1"/>
    <property type="molecule type" value="Genomic_DNA"/>
</dbReference>
<evidence type="ECO:0000313" key="1">
    <source>
        <dbReference type="EMBL" id="AXC71661.1"/>
    </source>
</evidence>
<dbReference type="RefSeq" id="WP_154714457.1">
    <property type="nucleotide sequence ID" value="NZ_CP029989.1"/>
</dbReference>
<evidence type="ECO:0000313" key="2">
    <source>
        <dbReference type="Proteomes" id="UP000252003"/>
    </source>
</evidence>